<dbReference type="AlphaFoldDB" id="A0A8X7ZRD1"/>
<reference evidence="1" key="1">
    <citation type="journal article" date="2020" name="bioRxiv">
        <title>Hybrid origin of Populus tomentosa Carr. identified through genome sequencing and phylogenomic analysis.</title>
        <authorList>
            <person name="An X."/>
            <person name="Gao K."/>
            <person name="Chen Z."/>
            <person name="Li J."/>
            <person name="Yang X."/>
            <person name="Yang X."/>
            <person name="Zhou J."/>
            <person name="Guo T."/>
            <person name="Zhao T."/>
            <person name="Huang S."/>
            <person name="Miao D."/>
            <person name="Khan W.U."/>
            <person name="Rao P."/>
            <person name="Ye M."/>
            <person name="Lei B."/>
            <person name="Liao W."/>
            <person name="Wang J."/>
            <person name="Ji L."/>
            <person name="Li Y."/>
            <person name="Guo B."/>
            <person name="Mustafa N.S."/>
            <person name="Li S."/>
            <person name="Yun Q."/>
            <person name="Keller S.R."/>
            <person name="Mao J."/>
            <person name="Zhang R."/>
            <person name="Strauss S.H."/>
        </authorList>
    </citation>
    <scope>NUCLEOTIDE SEQUENCE</scope>
    <source>
        <strain evidence="1">GM15</strain>
        <tissue evidence="1">Leaf</tissue>
    </source>
</reference>
<keyword evidence="2" id="KW-1185">Reference proteome</keyword>
<organism evidence="1 2">
    <name type="scientific">Populus tomentosa</name>
    <name type="common">Chinese white poplar</name>
    <dbReference type="NCBI Taxonomy" id="118781"/>
    <lineage>
        <taxon>Eukaryota</taxon>
        <taxon>Viridiplantae</taxon>
        <taxon>Streptophyta</taxon>
        <taxon>Embryophyta</taxon>
        <taxon>Tracheophyta</taxon>
        <taxon>Spermatophyta</taxon>
        <taxon>Magnoliopsida</taxon>
        <taxon>eudicotyledons</taxon>
        <taxon>Gunneridae</taxon>
        <taxon>Pentapetalae</taxon>
        <taxon>rosids</taxon>
        <taxon>fabids</taxon>
        <taxon>Malpighiales</taxon>
        <taxon>Salicaceae</taxon>
        <taxon>Saliceae</taxon>
        <taxon>Populus</taxon>
    </lineage>
</organism>
<comment type="caution">
    <text evidence="1">The sequence shown here is derived from an EMBL/GenBank/DDBJ whole genome shotgun (WGS) entry which is preliminary data.</text>
</comment>
<protein>
    <submittedName>
        <fullName evidence="1">Uncharacterized protein</fullName>
    </submittedName>
</protein>
<gene>
    <name evidence="1" type="ORF">POTOM_024080</name>
</gene>
<accession>A0A8X7ZRD1</accession>
<evidence type="ECO:0000313" key="2">
    <source>
        <dbReference type="Proteomes" id="UP000886885"/>
    </source>
</evidence>
<evidence type="ECO:0000313" key="1">
    <source>
        <dbReference type="EMBL" id="KAG6772662.1"/>
    </source>
</evidence>
<proteinExistence type="predicted"/>
<dbReference type="EMBL" id="JAAWWB010000011">
    <property type="protein sequence ID" value="KAG6772662.1"/>
    <property type="molecule type" value="Genomic_DNA"/>
</dbReference>
<sequence length="71" mass="7951">MLRLERRRNAVPFQLCTREVGHRMAPRALMKAVDELATLNEPPGGLAFDKTSVDSKSLTSKQELKSILLTN</sequence>
<dbReference type="Proteomes" id="UP000886885">
    <property type="component" value="Chromosome 6A"/>
</dbReference>
<name>A0A8X7ZRD1_POPTO</name>